<reference evidence="1 2" key="1">
    <citation type="submission" date="2017-08" db="EMBL/GenBank/DDBJ databases">
        <title>WGS of Clinical strains of the CDC Group NO-1 linked to zoonotic infections in humans.</title>
        <authorList>
            <person name="Bernier A.-M."/>
            <person name="Bernard K."/>
        </authorList>
    </citation>
    <scope>NUCLEOTIDE SEQUENCE [LARGE SCALE GENOMIC DNA]</scope>
    <source>
        <strain evidence="1 2">NML91-0035</strain>
    </source>
</reference>
<evidence type="ECO:0000313" key="2">
    <source>
        <dbReference type="Proteomes" id="UP000217780"/>
    </source>
</evidence>
<sequence length="122" mass="14075">MKVKFNDLPWDDACLMGLHIDRSRPGHQDEIGIDIAWGSGRRQRLVFSDCYQCNMAMNMGVIAEEKLLYANAAFVKDKDEQFLQKWARIEVDIAPLQCFSFVTEATHSKIEIYAMQFIVLDL</sequence>
<accession>A0A2A2T826</accession>
<dbReference type="Proteomes" id="UP000217780">
    <property type="component" value="Unassembled WGS sequence"/>
</dbReference>
<organism evidence="1 2">
    <name type="scientific">Vandammella animalimorsus</name>
    <dbReference type="NCBI Taxonomy" id="2029117"/>
    <lineage>
        <taxon>Bacteria</taxon>
        <taxon>Pseudomonadati</taxon>
        <taxon>Pseudomonadota</taxon>
        <taxon>Betaproteobacteria</taxon>
        <taxon>Burkholderiales</taxon>
        <taxon>Comamonadaceae</taxon>
        <taxon>Vandammella</taxon>
    </lineage>
</organism>
<proteinExistence type="predicted"/>
<name>A0A2A2T826_9BURK</name>
<protein>
    <submittedName>
        <fullName evidence="1">Uncharacterized protein</fullName>
    </submittedName>
</protein>
<gene>
    <name evidence="1" type="ORF">CLI92_00165</name>
</gene>
<dbReference type="EMBL" id="NTBI01000001">
    <property type="protein sequence ID" value="PAX18306.1"/>
    <property type="molecule type" value="Genomic_DNA"/>
</dbReference>
<comment type="caution">
    <text evidence="1">The sequence shown here is derived from an EMBL/GenBank/DDBJ whole genome shotgun (WGS) entry which is preliminary data.</text>
</comment>
<evidence type="ECO:0000313" key="1">
    <source>
        <dbReference type="EMBL" id="PAX18306.1"/>
    </source>
</evidence>
<dbReference type="AlphaFoldDB" id="A0A2A2T826"/>